<comment type="caution">
    <text evidence="6">The sequence shown here is derived from an EMBL/GenBank/DDBJ whole genome shotgun (WGS) entry which is preliminary data.</text>
</comment>
<dbReference type="SUPFAM" id="SSF51445">
    <property type="entry name" value="(Trans)glycosidases"/>
    <property type="match status" value="1"/>
</dbReference>
<reference evidence="6 7" key="1">
    <citation type="submission" date="2019-12" db="EMBL/GenBank/DDBJ databases">
        <title>Auraticoccus cholistani sp. nov., an actinomycete isolated from soil of Cholistan desert.</title>
        <authorList>
            <person name="Cheema M.T."/>
        </authorList>
    </citation>
    <scope>NUCLEOTIDE SEQUENCE [LARGE SCALE GENOMIC DNA]</scope>
    <source>
        <strain evidence="6 7">F435</strain>
    </source>
</reference>
<dbReference type="EMBL" id="WPCU01000005">
    <property type="protein sequence ID" value="MVA76006.1"/>
    <property type="molecule type" value="Genomic_DNA"/>
</dbReference>
<accession>A0A6A9USV4</accession>
<feature type="compositionally biased region" description="Basic and acidic residues" evidence="4">
    <location>
        <begin position="469"/>
        <end position="483"/>
    </location>
</feature>
<dbReference type="CDD" id="cd02856">
    <property type="entry name" value="E_set_GDE_Isoamylase_N"/>
    <property type="match status" value="1"/>
</dbReference>
<dbReference type="SUPFAM" id="SSF81296">
    <property type="entry name" value="E set domains"/>
    <property type="match status" value="1"/>
</dbReference>
<evidence type="ECO:0000313" key="6">
    <source>
        <dbReference type="EMBL" id="MVA76006.1"/>
    </source>
</evidence>
<dbReference type="InterPro" id="IPR017853">
    <property type="entry name" value="GH"/>
</dbReference>
<name>A0A6A9USV4_9ACTN</name>
<feature type="domain" description="Glycosyl hydrolase family 13 catalytic" evidence="5">
    <location>
        <begin position="178"/>
        <end position="567"/>
    </location>
</feature>
<evidence type="ECO:0000256" key="4">
    <source>
        <dbReference type="SAM" id="MobiDB-lite"/>
    </source>
</evidence>
<feature type="region of interest" description="Disordered" evidence="4">
    <location>
        <begin position="469"/>
        <end position="490"/>
    </location>
</feature>
<dbReference type="InterPro" id="IPR013783">
    <property type="entry name" value="Ig-like_fold"/>
</dbReference>
<dbReference type="Proteomes" id="UP000435304">
    <property type="component" value="Unassembled WGS sequence"/>
</dbReference>
<dbReference type="GO" id="GO:0005980">
    <property type="term" value="P:glycogen catabolic process"/>
    <property type="evidence" value="ECO:0007669"/>
    <property type="project" value="InterPro"/>
</dbReference>
<proteinExistence type="inferred from homology"/>
<protein>
    <submittedName>
        <fullName evidence="6">Glycogen debranching protein GlgX</fullName>
    </submittedName>
</protein>
<dbReference type="Gene3D" id="2.60.40.10">
    <property type="entry name" value="Immunoglobulins"/>
    <property type="match status" value="1"/>
</dbReference>
<dbReference type="PANTHER" id="PTHR43002">
    <property type="entry name" value="GLYCOGEN DEBRANCHING ENZYME"/>
    <property type="match status" value="1"/>
</dbReference>
<dbReference type="AlphaFoldDB" id="A0A6A9USV4"/>
<dbReference type="InterPro" id="IPR044505">
    <property type="entry name" value="GlgX_Isoamylase_N_E_set"/>
</dbReference>
<evidence type="ECO:0000313" key="7">
    <source>
        <dbReference type="Proteomes" id="UP000435304"/>
    </source>
</evidence>
<evidence type="ECO:0000259" key="5">
    <source>
        <dbReference type="SMART" id="SM00642"/>
    </source>
</evidence>
<organism evidence="6 7">
    <name type="scientific">Auraticoccus cholistanensis</name>
    <dbReference type="NCBI Taxonomy" id="2656650"/>
    <lineage>
        <taxon>Bacteria</taxon>
        <taxon>Bacillati</taxon>
        <taxon>Actinomycetota</taxon>
        <taxon>Actinomycetes</taxon>
        <taxon>Propionibacteriales</taxon>
        <taxon>Propionibacteriaceae</taxon>
        <taxon>Auraticoccus</taxon>
    </lineage>
</organism>
<dbReference type="Pfam" id="PF02922">
    <property type="entry name" value="CBM_48"/>
    <property type="match status" value="1"/>
</dbReference>
<keyword evidence="3" id="KW-0326">Glycosidase</keyword>
<dbReference type="CDD" id="cd11326">
    <property type="entry name" value="AmyAc_Glg_debranch"/>
    <property type="match status" value="1"/>
</dbReference>
<dbReference type="SMART" id="SM00642">
    <property type="entry name" value="Aamy"/>
    <property type="match status" value="1"/>
</dbReference>
<dbReference type="GO" id="GO:0004135">
    <property type="term" value="F:amylo-alpha-1,6-glucosidase activity"/>
    <property type="evidence" value="ECO:0007669"/>
    <property type="project" value="InterPro"/>
</dbReference>
<dbReference type="InterPro" id="IPR011837">
    <property type="entry name" value="Glycogen_debranch_GlgX"/>
</dbReference>
<dbReference type="SUPFAM" id="SSF51011">
    <property type="entry name" value="Glycosyl hydrolase domain"/>
    <property type="match status" value="1"/>
</dbReference>
<dbReference type="InterPro" id="IPR006047">
    <property type="entry name" value="GH13_cat_dom"/>
</dbReference>
<gene>
    <name evidence="6" type="primary">glgX</name>
    <name evidence="6" type="ORF">GC722_08215</name>
</gene>
<dbReference type="Gene3D" id="3.20.20.80">
    <property type="entry name" value="Glycosidases"/>
    <property type="match status" value="1"/>
</dbReference>
<comment type="similarity">
    <text evidence="1">Belongs to the glycosyl hydrolase 13 family.</text>
</comment>
<evidence type="ECO:0000256" key="2">
    <source>
        <dbReference type="ARBA" id="ARBA00022801"/>
    </source>
</evidence>
<dbReference type="RefSeq" id="WP_156609474.1">
    <property type="nucleotide sequence ID" value="NZ_WPCU01000005.1"/>
</dbReference>
<keyword evidence="7" id="KW-1185">Reference proteome</keyword>
<evidence type="ECO:0000256" key="1">
    <source>
        <dbReference type="ARBA" id="ARBA00008061"/>
    </source>
</evidence>
<dbReference type="InterPro" id="IPR004193">
    <property type="entry name" value="Glyco_hydro_13_N"/>
</dbReference>
<keyword evidence="2" id="KW-0378">Hydrolase</keyword>
<dbReference type="NCBIfam" id="TIGR02100">
    <property type="entry name" value="glgX_debranch"/>
    <property type="match status" value="1"/>
</dbReference>
<evidence type="ECO:0000256" key="3">
    <source>
        <dbReference type="ARBA" id="ARBA00023295"/>
    </source>
</evidence>
<dbReference type="InterPro" id="IPR014756">
    <property type="entry name" value="Ig_E-set"/>
</dbReference>
<sequence>MDVCVTAPADTSRLGATPLAEGTRFGLWAPGATRVQLVLLDEQHRPGQTLDLAEGEDGTWETTVAGVGAGQRYGYRVHGTWDPARGLRANPAKLLLDPRARAVTGELDLSGPVRDHVPGHPDQRCDRDSLGHVPVGVVVAPHRPPEPLSRPAGGDLVVYETHLAGTTRLHPEVPPRLRGSYAGFAHPAVVDHLRSLGVTAVELLPVQHFVSEPHLVERGLSNYWGYNTLGFFAPHAGYSSSGSTGGQVTEFVDMVSALHRAGIEVVLDVVLNHTAEGDQTGPTLSFRGLANSHWYRLDDHGRQVDTTGCGNSVDTSEPGVLAFVLDSLRYWVTEMGVDGFRFDLASTLVRDGSHAVDLDHPFLREIRRDPVLSGVRLISEPWDLGTGGYLVGRFGEPWAEWNDRYRGLVRDFWRGRADGVRELATRLSGSADLFDPGSRRTGSSLNFVTAHDGFTLRDLVSYEHKHNLANGEHNRDGSDDNRSVNHGVEGETDDPAVVAARHAHVRHLMATLLLSAGSPMITGGDELGRTQRGNNNAYCHDDELTWLDWSEPWQDVLDTTRELLRLRREHPLLRGERRQHGDGVAQLLWLSGEADAHQPGGVARMDVHRWADPHRHLLGMYRSDEQEALLVWLSAQGGSPLLHLPGQPLAQRWELLLDTSGRAALDGGTLRLQGAAVVVLRSPR</sequence>